<evidence type="ECO:0000256" key="1">
    <source>
        <dbReference type="ARBA" id="ARBA00023125"/>
    </source>
</evidence>
<dbReference type="InterPro" id="IPR047057">
    <property type="entry name" value="MerR_fam"/>
</dbReference>
<dbReference type="GO" id="GO:0003677">
    <property type="term" value="F:DNA binding"/>
    <property type="evidence" value="ECO:0007669"/>
    <property type="project" value="UniProtKB-KW"/>
</dbReference>
<feature type="coiled-coil region" evidence="2">
    <location>
        <begin position="86"/>
        <end position="113"/>
    </location>
</feature>
<dbReference type="PROSITE" id="PS50937">
    <property type="entry name" value="HTH_MERR_2"/>
    <property type="match status" value="1"/>
</dbReference>
<comment type="caution">
    <text evidence="4">The sequence shown here is derived from an EMBL/GenBank/DDBJ whole genome shotgun (WGS) entry which is preliminary data.</text>
</comment>
<dbReference type="InterPro" id="IPR029442">
    <property type="entry name" value="GyrI-like"/>
</dbReference>
<reference evidence="4" key="1">
    <citation type="submission" date="2022-06" db="EMBL/GenBank/DDBJ databases">
        <title>Genomic Encyclopedia of Archaeal and Bacterial Type Strains, Phase II (KMG-II): from individual species to whole genera.</title>
        <authorList>
            <person name="Goeker M."/>
        </authorList>
    </citation>
    <scope>NUCLEOTIDE SEQUENCE</scope>
    <source>
        <strain evidence="4">DSM 43935</strain>
    </source>
</reference>
<dbReference type="Proteomes" id="UP001206128">
    <property type="component" value="Unassembled WGS sequence"/>
</dbReference>
<feature type="domain" description="HTH merR-type" evidence="3">
    <location>
        <begin position="1"/>
        <end position="71"/>
    </location>
</feature>
<dbReference type="Gene3D" id="3.20.80.10">
    <property type="entry name" value="Regulatory factor, effector binding domain"/>
    <property type="match status" value="1"/>
</dbReference>
<dbReference type="Pfam" id="PF06445">
    <property type="entry name" value="GyrI-like"/>
    <property type="match status" value="1"/>
</dbReference>
<dbReference type="PANTHER" id="PTHR30204">
    <property type="entry name" value="REDOX-CYCLING DRUG-SENSING TRANSCRIPTIONAL ACTIVATOR SOXR"/>
    <property type="match status" value="1"/>
</dbReference>
<protein>
    <submittedName>
        <fullName evidence="4">DNA-binding transcriptional regulator, MerR family</fullName>
    </submittedName>
</protein>
<dbReference type="CDD" id="cd01107">
    <property type="entry name" value="HTH_BmrR"/>
    <property type="match status" value="1"/>
</dbReference>
<keyword evidence="2" id="KW-0175">Coiled coil</keyword>
<gene>
    <name evidence="4" type="ORF">LX83_001284</name>
</gene>
<dbReference type="InterPro" id="IPR010499">
    <property type="entry name" value="AraC_E-bd"/>
</dbReference>
<dbReference type="InterPro" id="IPR009061">
    <property type="entry name" value="DNA-bd_dom_put_sf"/>
</dbReference>
<evidence type="ECO:0000259" key="3">
    <source>
        <dbReference type="PROSITE" id="PS50937"/>
    </source>
</evidence>
<sequence>MFSIGDFARHGQVSVRMLRHYDAIGLLRPARVDAATGYRYYRADQLTRLNRLTALKELGFTLHQVGAILDERVSIAELRGMLRLRRAEVAERLAAETARLARVEARLRTLEEGAHHMPAHDVVIKRLPAVRVAELTATAAGFAPEDISPVIAPLYPELERRLTAAGLTPTGPGIAYYTEHRAEAGDRPGNADSREGEGLITVHACLPVAAEPRADHDFAIVDLPEIEAATTVHRGSMDEVMPSAQALAHWIEANGYRSAGYTRELYLDCPADRAQWVVELQEPITRA</sequence>
<dbReference type="InterPro" id="IPR011256">
    <property type="entry name" value="Reg_factor_effector_dom_sf"/>
</dbReference>
<dbReference type="PANTHER" id="PTHR30204:SF97">
    <property type="entry name" value="MERR FAMILY REGULATORY PROTEIN"/>
    <property type="match status" value="1"/>
</dbReference>
<evidence type="ECO:0000313" key="4">
    <source>
        <dbReference type="EMBL" id="MCP2164444.1"/>
    </source>
</evidence>
<keyword evidence="1 4" id="KW-0238">DNA-binding</keyword>
<dbReference type="SUPFAM" id="SSF55136">
    <property type="entry name" value="Probable bacterial effector-binding domain"/>
    <property type="match status" value="1"/>
</dbReference>
<name>A0AAE3GC84_9PSEU</name>
<dbReference type="SUPFAM" id="SSF46955">
    <property type="entry name" value="Putative DNA-binding domain"/>
    <property type="match status" value="1"/>
</dbReference>
<proteinExistence type="predicted"/>
<dbReference type="GO" id="GO:0003700">
    <property type="term" value="F:DNA-binding transcription factor activity"/>
    <property type="evidence" value="ECO:0007669"/>
    <property type="project" value="InterPro"/>
</dbReference>
<dbReference type="RefSeq" id="WP_253768118.1">
    <property type="nucleotide sequence ID" value="NZ_JAMTCK010000003.1"/>
</dbReference>
<dbReference type="SMART" id="SM00422">
    <property type="entry name" value="HTH_MERR"/>
    <property type="match status" value="1"/>
</dbReference>
<dbReference type="AlphaFoldDB" id="A0AAE3GC84"/>
<dbReference type="SMART" id="SM00871">
    <property type="entry name" value="AraC_E_bind"/>
    <property type="match status" value="1"/>
</dbReference>
<dbReference type="EMBL" id="JAMTCK010000003">
    <property type="protein sequence ID" value="MCP2164444.1"/>
    <property type="molecule type" value="Genomic_DNA"/>
</dbReference>
<accession>A0AAE3GC84</accession>
<keyword evidence="5" id="KW-1185">Reference proteome</keyword>
<evidence type="ECO:0000256" key="2">
    <source>
        <dbReference type="SAM" id="Coils"/>
    </source>
</evidence>
<dbReference type="Pfam" id="PF13411">
    <property type="entry name" value="MerR_1"/>
    <property type="match status" value="1"/>
</dbReference>
<organism evidence="4 5">
    <name type="scientific">Goodfellowiella coeruleoviolacea</name>
    <dbReference type="NCBI Taxonomy" id="334858"/>
    <lineage>
        <taxon>Bacteria</taxon>
        <taxon>Bacillati</taxon>
        <taxon>Actinomycetota</taxon>
        <taxon>Actinomycetes</taxon>
        <taxon>Pseudonocardiales</taxon>
        <taxon>Pseudonocardiaceae</taxon>
        <taxon>Goodfellowiella</taxon>
    </lineage>
</organism>
<dbReference type="Gene3D" id="1.10.1660.10">
    <property type="match status" value="1"/>
</dbReference>
<evidence type="ECO:0000313" key="5">
    <source>
        <dbReference type="Proteomes" id="UP001206128"/>
    </source>
</evidence>
<dbReference type="InterPro" id="IPR000551">
    <property type="entry name" value="MerR-type_HTH_dom"/>
</dbReference>